<evidence type="ECO:0000259" key="2">
    <source>
        <dbReference type="Pfam" id="PF00646"/>
    </source>
</evidence>
<accession>A0A427XL45</accession>
<evidence type="ECO:0000313" key="3">
    <source>
        <dbReference type="EMBL" id="RSH79457.1"/>
    </source>
</evidence>
<proteinExistence type="predicted"/>
<feature type="domain" description="F-box" evidence="2">
    <location>
        <begin position="87"/>
        <end position="112"/>
    </location>
</feature>
<dbReference type="EMBL" id="RSCE01000010">
    <property type="protein sequence ID" value="RSH79457.1"/>
    <property type="molecule type" value="Genomic_DNA"/>
</dbReference>
<feature type="region of interest" description="Disordered" evidence="1">
    <location>
        <begin position="702"/>
        <end position="750"/>
    </location>
</feature>
<dbReference type="GeneID" id="39586050"/>
<dbReference type="AlphaFoldDB" id="A0A427XL45"/>
<feature type="compositionally biased region" description="Polar residues" evidence="1">
    <location>
        <begin position="641"/>
        <end position="658"/>
    </location>
</feature>
<protein>
    <recommendedName>
        <fullName evidence="2">F-box domain-containing protein</fullName>
    </recommendedName>
</protein>
<gene>
    <name evidence="3" type="ORF">EHS24_001507</name>
</gene>
<feature type="compositionally biased region" description="Basic and acidic residues" evidence="1">
    <location>
        <begin position="624"/>
        <end position="638"/>
    </location>
</feature>
<dbReference type="RefSeq" id="XP_028474604.1">
    <property type="nucleotide sequence ID" value="XM_028617297.1"/>
</dbReference>
<feature type="compositionally biased region" description="Basic and acidic residues" evidence="1">
    <location>
        <begin position="735"/>
        <end position="750"/>
    </location>
</feature>
<sequence>MSSAAQPPSLMAPAPGLVGHETQQRPGNNAVNKSSRARPNKNQYGWGNLPSHLIHNILTTVNDTDTLERDVRRIPQPNVPVALAVLCRQTLVGLRLVSSGWRDAVDSHPFWQQYLLILRPDVKDEPARQSQSLFDLAHKATHGVCLPCMIITNRRLVTSADGTTMTSMLGKLPTCRHHLEKFCTHCLRINPIPPNSHLGLKPSENGDQDEHGRPRPRGRWVVCYHCREVAMAVAVRRELVECARGGPVLGITAPFHMTQSYREYTLAGRGRVDSMAKRAVDEMCLMQQTRWVEIEACMTDLQRHLIKLRCIFYDTRQPRPSPHDLDLWNQYCNRIWAMGAGDPPDLGYMYRLWANDIETREYTEHDWREDYERSRSMEPPRLWPFLREKLVHQCIDYWINDRVQNGYWIMPSDEVEQAMSLPETIHTRFTAQDVRHPHSDAPLAISDHRFTGRFHFGSPAIHSQYYLPSSRLLAAMDEKFTSQLGECIRQPLYDIVECHRMQSRENLDAAETHFWGLHEAWIDGGLANTRSLTLVAHTPSDPGGGTVVSDLSSPAVGPESPRSAPKSPHIELVLDESHVHEDFGIVDGWSSSVRDEDALSTSPEATPPADVSPMSTSPKLGKRKSTEEDKFASEDRPQRPRLSSGQTSHTSEGSSTPALVTPDDSPDLLAGTIQLADEAAVTAHVIDGAALNGDINVAISRNGSVGDAPTSPNLGKRKSPEDDEREQRPARRHESRPPSEHELVDGDKGDAVCEDVVTASAEREVARAEDIKVTCQDEVVTSIETPVPEKQNIMATLAPVEPPVAPKTESATPVSVESTGIRSPYFDSPARAVSPSSSLMSSEFDESEFSDGYAPYVPCPYVKLGPGATAIIRDEWYRAREPLRECQCRICHRARKDENDRILFSNFGSLENQILRIA</sequence>
<evidence type="ECO:0000313" key="4">
    <source>
        <dbReference type="Proteomes" id="UP000279236"/>
    </source>
</evidence>
<evidence type="ECO:0000256" key="1">
    <source>
        <dbReference type="SAM" id="MobiDB-lite"/>
    </source>
</evidence>
<feature type="region of interest" description="Disordered" evidence="1">
    <location>
        <begin position="594"/>
        <end position="665"/>
    </location>
</feature>
<dbReference type="Pfam" id="PF00646">
    <property type="entry name" value="F-box"/>
    <property type="match status" value="1"/>
</dbReference>
<keyword evidence="4" id="KW-1185">Reference proteome</keyword>
<reference evidence="3 4" key="1">
    <citation type="submission" date="2018-11" db="EMBL/GenBank/DDBJ databases">
        <title>Genome sequence of Apiotrichum porosum DSM 27194.</title>
        <authorList>
            <person name="Aliyu H."/>
            <person name="Gorte O."/>
            <person name="Ochsenreither K."/>
        </authorList>
    </citation>
    <scope>NUCLEOTIDE SEQUENCE [LARGE SCALE GENOMIC DNA]</scope>
    <source>
        <strain evidence="3 4">DSM 27194</strain>
    </source>
</reference>
<feature type="region of interest" description="Disordered" evidence="1">
    <location>
        <begin position="1"/>
        <end position="45"/>
    </location>
</feature>
<feature type="region of interest" description="Disordered" evidence="1">
    <location>
        <begin position="537"/>
        <end position="567"/>
    </location>
</feature>
<name>A0A427XL45_9TREE</name>
<dbReference type="InterPro" id="IPR001810">
    <property type="entry name" value="F-box_dom"/>
</dbReference>
<organism evidence="3 4">
    <name type="scientific">Apiotrichum porosum</name>
    <dbReference type="NCBI Taxonomy" id="105984"/>
    <lineage>
        <taxon>Eukaryota</taxon>
        <taxon>Fungi</taxon>
        <taxon>Dikarya</taxon>
        <taxon>Basidiomycota</taxon>
        <taxon>Agaricomycotina</taxon>
        <taxon>Tremellomycetes</taxon>
        <taxon>Trichosporonales</taxon>
        <taxon>Trichosporonaceae</taxon>
        <taxon>Apiotrichum</taxon>
    </lineage>
</organism>
<dbReference type="STRING" id="105984.A0A427XL45"/>
<dbReference type="OrthoDB" id="2564640at2759"/>
<dbReference type="Proteomes" id="UP000279236">
    <property type="component" value="Unassembled WGS sequence"/>
</dbReference>
<comment type="caution">
    <text evidence="3">The sequence shown here is derived from an EMBL/GenBank/DDBJ whole genome shotgun (WGS) entry which is preliminary data.</text>
</comment>
<feature type="compositionally biased region" description="Polar residues" evidence="1">
    <location>
        <begin position="24"/>
        <end position="34"/>
    </location>
</feature>